<dbReference type="GO" id="GO:0005524">
    <property type="term" value="F:ATP binding"/>
    <property type="evidence" value="ECO:0007669"/>
    <property type="project" value="UniProtKB-KW"/>
</dbReference>
<dbReference type="InterPro" id="IPR003593">
    <property type="entry name" value="AAA+_ATPase"/>
</dbReference>
<keyword evidence="2" id="KW-0547">Nucleotide-binding</keyword>
<comment type="caution">
    <text evidence="5">The sequence shown here is derived from an EMBL/GenBank/DDBJ whole genome shotgun (WGS) entry which is preliminary data.</text>
</comment>
<accession>A0A4R6BE48</accession>
<dbReference type="Proteomes" id="UP000295310">
    <property type="component" value="Unassembled WGS sequence"/>
</dbReference>
<organism evidence="5 6">
    <name type="scientific">Macrococcus brunensis</name>
    <dbReference type="NCBI Taxonomy" id="198483"/>
    <lineage>
        <taxon>Bacteria</taxon>
        <taxon>Bacillati</taxon>
        <taxon>Bacillota</taxon>
        <taxon>Bacilli</taxon>
        <taxon>Bacillales</taxon>
        <taxon>Staphylococcaceae</taxon>
        <taxon>Macrococcus</taxon>
    </lineage>
</organism>
<protein>
    <submittedName>
        <fullName evidence="5">ABC transporter ATP-binding protein</fullName>
    </submittedName>
</protein>
<sequence>MIQLNNISKKIKDKTILQNINLEINQGDVIALVGPNGAGKSTLIDVLLGNKKASGEIIGSKYLLDHHFTSVLYQHTYYTPHMKVRQIIELFQNLYEKPLSIKQIQQITLFDDDILNRPAQKLSGGQQRILDVALTLMGQPEFIILDEPTAGMDTNTRKRFYELVEELKLDGKTILFTSHYIEEVETLADRIVLLNQGEIIRDSTPRLIRIEDKKKLIVVPKSIKLIHAHKIKEDSQFSYYETEKIDEVMQYLVKEQVSFAEIEMTNISLLESVFKAVEVDNHETV</sequence>
<dbReference type="PROSITE" id="PS50893">
    <property type="entry name" value="ABC_TRANSPORTER_2"/>
    <property type="match status" value="1"/>
</dbReference>
<keyword evidence="6" id="KW-1185">Reference proteome</keyword>
<dbReference type="RefSeq" id="WP_133431745.1">
    <property type="nucleotide sequence ID" value="NZ_CP092172.1"/>
</dbReference>
<dbReference type="SUPFAM" id="SSF52540">
    <property type="entry name" value="P-loop containing nucleoside triphosphate hydrolases"/>
    <property type="match status" value="1"/>
</dbReference>
<dbReference type="InterPro" id="IPR003439">
    <property type="entry name" value="ABC_transporter-like_ATP-bd"/>
</dbReference>
<dbReference type="GO" id="GO:0016887">
    <property type="term" value="F:ATP hydrolysis activity"/>
    <property type="evidence" value="ECO:0007669"/>
    <property type="project" value="InterPro"/>
</dbReference>
<name>A0A4R6BE48_9STAP</name>
<keyword evidence="3 5" id="KW-0067">ATP-binding</keyword>
<evidence type="ECO:0000259" key="4">
    <source>
        <dbReference type="PROSITE" id="PS50893"/>
    </source>
</evidence>
<evidence type="ECO:0000256" key="3">
    <source>
        <dbReference type="ARBA" id="ARBA00022840"/>
    </source>
</evidence>
<dbReference type="PANTHER" id="PTHR42711">
    <property type="entry name" value="ABC TRANSPORTER ATP-BINDING PROTEIN"/>
    <property type="match status" value="1"/>
</dbReference>
<keyword evidence="1" id="KW-0813">Transport</keyword>
<dbReference type="InterPro" id="IPR050763">
    <property type="entry name" value="ABC_transporter_ATP-binding"/>
</dbReference>
<evidence type="ECO:0000313" key="5">
    <source>
        <dbReference type="EMBL" id="TDL98042.1"/>
    </source>
</evidence>
<dbReference type="PANTHER" id="PTHR42711:SF17">
    <property type="entry name" value="ABC TRANSPORTER ATP-BINDING PROTEIN"/>
    <property type="match status" value="1"/>
</dbReference>
<dbReference type="AlphaFoldDB" id="A0A4R6BE48"/>
<dbReference type="SMART" id="SM00382">
    <property type="entry name" value="AAA"/>
    <property type="match status" value="1"/>
</dbReference>
<gene>
    <name evidence="5" type="ORF">ERX27_05025</name>
</gene>
<dbReference type="CDD" id="cd03230">
    <property type="entry name" value="ABC_DR_subfamily_A"/>
    <property type="match status" value="1"/>
</dbReference>
<evidence type="ECO:0000313" key="6">
    <source>
        <dbReference type="Proteomes" id="UP000295310"/>
    </source>
</evidence>
<dbReference type="Gene3D" id="3.40.50.300">
    <property type="entry name" value="P-loop containing nucleotide triphosphate hydrolases"/>
    <property type="match status" value="1"/>
</dbReference>
<evidence type="ECO:0000256" key="2">
    <source>
        <dbReference type="ARBA" id="ARBA00022741"/>
    </source>
</evidence>
<evidence type="ECO:0000256" key="1">
    <source>
        <dbReference type="ARBA" id="ARBA00022448"/>
    </source>
</evidence>
<feature type="domain" description="ABC transporter" evidence="4">
    <location>
        <begin position="2"/>
        <end position="221"/>
    </location>
</feature>
<dbReference type="Pfam" id="PF00005">
    <property type="entry name" value="ABC_tran"/>
    <property type="match status" value="1"/>
</dbReference>
<dbReference type="OrthoDB" id="9804819at2"/>
<reference evidence="5 6" key="1">
    <citation type="submission" date="2019-01" db="EMBL/GenBank/DDBJ databases">
        <title>Draft genome sequences of the type strains of six Macrococcus species.</title>
        <authorList>
            <person name="Mazhar S."/>
            <person name="Altermann E."/>
            <person name="Hill C."/>
            <person name="Mcauliffe O."/>
        </authorList>
    </citation>
    <scope>NUCLEOTIDE SEQUENCE [LARGE SCALE GENOMIC DNA]</scope>
    <source>
        <strain evidence="5 6">CCM4811</strain>
    </source>
</reference>
<dbReference type="InterPro" id="IPR027417">
    <property type="entry name" value="P-loop_NTPase"/>
</dbReference>
<dbReference type="EMBL" id="SCWA01000007">
    <property type="protein sequence ID" value="TDL98042.1"/>
    <property type="molecule type" value="Genomic_DNA"/>
</dbReference>
<proteinExistence type="predicted"/>